<dbReference type="UniPathway" id="UPA00391"/>
<dbReference type="Pfam" id="PF01242">
    <property type="entry name" value="PTPS"/>
    <property type="match status" value="1"/>
</dbReference>
<evidence type="ECO:0000256" key="2">
    <source>
        <dbReference type="ARBA" id="ARBA00005061"/>
    </source>
</evidence>
<dbReference type="Proteomes" id="UP000034455">
    <property type="component" value="Unassembled WGS sequence"/>
</dbReference>
<keyword evidence="8" id="KW-0456">Lyase</keyword>
<name>A0A0M2P685_STACC</name>
<keyword evidence="6" id="KW-0479">Metal-binding</keyword>
<evidence type="ECO:0000256" key="1">
    <source>
        <dbReference type="ARBA" id="ARBA00001947"/>
    </source>
</evidence>
<dbReference type="EC" id="4.1.2.50" evidence="4"/>
<dbReference type="EMBL" id="LAKJ01000002">
    <property type="protein sequence ID" value="KKI65408.1"/>
    <property type="molecule type" value="Genomic_DNA"/>
</dbReference>
<dbReference type="PANTHER" id="PTHR12589">
    <property type="entry name" value="PYRUVOYL TETRAHYDROBIOPTERIN SYNTHASE"/>
    <property type="match status" value="1"/>
</dbReference>
<evidence type="ECO:0000256" key="3">
    <source>
        <dbReference type="ARBA" id="ARBA00008900"/>
    </source>
</evidence>
<comment type="pathway">
    <text evidence="2">Purine metabolism; 7-cyano-7-deazaguanine biosynthesis.</text>
</comment>
<dbReference type="InterPro" id="IPR038418">
    <property type="entry name" value="6-PTP_synth/QueD_sf"/>
</dbReference>
<dbReference type="InterPro" id="IPR007115">
    <property type="entry name" value="6-PTP_synth/QueD"/>
</dbReference>
<sequence length="143" mass="16908">MTNFNQVQPPEQFKYRSNAVLIKNYYEFTCDNRIYFSQKAHKDLANQHYKFNIEILSKINDAGLALDFNEVDKIYNKQIATYLDGQLVNETLPSMNTTAENIAFWIWEQFEQHLPEKNTLQKLEFFENATQGLVLTRELMEAK</sequence>
<comment type="catalytic activity">
    <reaction evidence="10">
        <text>7,8-dihydroneopterin 3'-triphosphate + H2O = 6-carboxy-5,6,7,8-tetrahydropterin + triphosphate + acetaldehyde + 2 H(+)</text>
        <dbReference type="Rhea" id="RHEA:27966"/>
        <dbReference type="ChEBI" id="CHEBI:15343"/>
        <dbReference type="ChEBI" id="CHEBI:15377"/>
        <dbReference type="ChEBI" id="CHEBI:15378"/>
        <dbReference type="ChEBI" id="CHEBI:18036"/>
        <dbReference type="ChEBI" id="CHEBI:58462"/>
        <dbReference type="ChEBI" id="CHEBI:61032"/>
        <dbReference type="EC" id="4.1.2.50"/>
    </reaction>
</comment>
<dbReference type="Gene3D" id="3.30.479.10">
    <property type="entry name" value="6-pyruvoyl tetrahydropterin synthase/QueD"/>
    <property type="match status" value="1"/>
</dbReference>
<organism evidence="11 12">
    <name type="scientific">Staphylococcus cohnii subsp. cohnii</name>
    <dbReference type="NCBI Taxonomy" id="74704"/>
    <lineage>
        <taxon>Bacteria</taxon>
        <taxon>Bacillati</taxon>
        <taxon>Bacillota</taxon>
        <taxon>Bacilli</taxon>
        <taxon>Bacillales</taxon>
        <taxon>Staphylococcaceae</taxon>
        <taxon>Staphylococcus</taxon>
        <taxon>Staphylococcus cohnii species complex</taxon>
    </lineage>
</organism>
<evidence type="ECO:0000313" key="11">
    <source>
        <dbReference type="EMBL" id="KKI65408.1"/>
    </source>
</evidence>
<proteinExistence type="inferred from homology"/>
<dbReference type="GeneID" id="58096534"/>
<dbReference type="AlphaFoldDB" id="A0A0M2P685"/>
<evidence type="ECO:0000313" key="12">
    <source>
        <dbReference type="Proteomes" id="UP000034455"/>
    </source>
</evidence>
<dbReference type="RefSeq" id="WP_019469981.1">
    <property type="nucleotide sequence ID" value="NZ_BKAS01000001.1"/>
</dbReference>
<evidence type="ECO:0000256" key="5">
    <source>
        <dbReference type="ARBA" id="ARBA00018141"/>
    </source>
</evidence>
<protein>
    <recommendedName>
        <fullName evidence="5">6-carboxy-5,6,7,8-tetrahydropterin synthase</fullName>
        <ecNumber evidence="4">4.1.2.50</ecNumber>
    </recommendedName>
    <alternativeName>
        <fullName evidence="9">Queuosine biosynthesis protein QueD</fullName>
    </alternativeName>
</protein>
<reference evidence="11 12" key="1">
    <citation type="submission" date="2015-03" db="EMBL/GenBank/DDBJ databases">
        <title>Genome Assembly of Staphylococcus cohnii subsp. cohnii strain G22B2.</title>
        <authorList>
            <person name="Nair G."/>
            <person name="Kaur G."/>
            <person name="Khatri I."/>
            <person name="Singh N.K."/>
            <person name="Sathyabama S."/>
            <person name="Maurya S.K."/>
            <person name="Subramanian S."/>
            <person name="Agrewala J.N."/>
            <person name="Mayilraj S."/>
        </authorList>
    </citation>
    <scope>NUCLEOTIDE SEQUENCE [LARGE SCALE GENOMIC DNA]</scope>
    <source>
        <strain evidence="11 12">G22B2</strain>
    </source>
</reference>
<evidence type="ECO:0000256" key="6">
    <source>
        <dbReference type="ARBA" id="ARBA00022723"/>
    </source>
</evidence>
<evidence type="ECO:0000256" key="10">
    <source>
        <dbReference type="ARBA" id="ARBA00048807"/>
    </source>
</evidence>
<comment type="cofactor">
    <cofactor evidence="1">
        <name>Zn(2+)</name>
        <dbReference type="ChEBI" id="CHEBI:29105"/>
    </cofactor>
</comment>
<dbReference type="GO" id="GO:0070497">
    <property type="term" value="F:6-carboxytetrahydropterin synthase activity"/>
    <property type="evidence" value="ECO:0007669"/>
    <property type="project" value="UniProtKB-EC"/>
</dbReference>
<dbReference type="PANTHER" id="PTHR12589:SF7">
    <property type="entry name" value="6-PYRUVOYL TETRAHYDROBIOPTERIN SYNTHASE"/>
    <property type="match status" value="1"/>
</dbReference>
<evidence type="ECO:0000256" key="8">
    <source>
        <dbReference type="ARBA" id="ARBA00023239"/>
    </source>
</evidence>
<dbReference type="SUPFAM" id="SSF55620">
    <property type="entry name" value="Tetrahydrobiopterin biosynthesis enzymes-like"/>
    <property type="match status" value="1"/>
</dbReference>
<comment type="similarity">
    <text evidence="3">Belongs to the PTPS family. QueD subfamily.</text>
</comment>
<evidence type="ECO:0000256" key="7">
    <source>
        <dbReference type="ARBA" id="ARBA00022833"/>
    </source>
</evidence>
<evidence type="ECO:0000256" key="9">
    <source>
        <dbReference type="ARBA" id="ARBA00031449"/>
    </source>
</evidence>
<dbReference type="PATRIC" id="fig|74704.6.peg.1400"/>
<accession>A0A0M2P685</accession>
<comment type="caution">
    <text evidence="11">The sequence shown here is derived from an EMBL/GenBank/DDBJ whole genome shotgun (WGS) entry which is preliminary data.</text>
</comment>
<evidence type="ECO:0000256" key="4">
    <source>
        <dbReference type="ARBA" id="ARBA00012982"/>
    </source>
</evidence>
<dbReference type="GO" id="GO:0046872">
    <property type="term" value="F:metal ion binding"/>
    <property type="evidence" value="ECO:0007669"/>
    <property type="project" value="UniProtKB-KW"/>
</dbReference>
<gene>
    <name evidence="11" type="ORF">UF66_1365</name>
</gene>
<keyword evidence="7" id="KW-0862">Zinc</keyword>